<dbReference type="AlphaFoldDB" id="A0A2N9IKX3"/>
<sequence>MNRNSKQSGKQNACSQVGNNISVVKRRLSGAVGRASPIWSLGFATRRLSGAVRGGLREEEVERRGGTSFADLVTGLRNEAVERHGGTSFATSG</sequence>
<evidence type="ECO:0000313" key="1">
    <source>
        <dbReference type="EMBL" id="SPD24770.1"/>
    </source>
</evidence>
<organism evidence="1">
    <name type="scientific">Fagus sylvatica</name>
    <name type="common">Beechnut</name>
    <dbReference type="NCBI Taxonomy" id="28930"/>
    <lineage>
        <taxon>Eukaryota</taxon>
        <taxon>Viridiplantae</taxon>
        <taxon>Streptophyta</taxon>
        <taxon>Embryophyta</taxon>
        <taxon>Tracheophyta</taxon>
        <taxon>Spermatophyta</taxon>
        <taxon>Magnoliopsida</taxon>
        <taxon>eudicotyledons</taxon>
        <taxon>Gunneridae</taxon>
        <taxon>Pentapetalae</taxon>
        <taxon>rosids</taxon>
        <taxon>fabids</taxon>
        <taxon>Fagales</taxon>
        <taxon>Fagaceae</taxon>
        <taxon>Fagus</taxon>
    </lineage>
</organism>
<dbReference type="EMBL" id="OIVN01006001">
    <property type="protein sequence ID" value="SPD24770.1"/>
    <property type="molecule type" value="Genomic_DNA"/>
</dbReference>
<reference evidence="1" key="1">
    <citation type="submission" date="2018-02" db="EMBL/GenBank/DDBJ databases">
        <authorList>
            <person name="Cohen D.B."/>
            <person name="Kent A.D."/>
        </authorList>
    </citation>
    <scope>NUCLEOTIDE SEQUENCE</scope>
</reference>
<accession>A0A2N9IKX3</accession>
<name>A0A2N9IKX3_FAGSY</name>
<proteinExistence type="predicted"/>
<protein>
    <submittedName>
        <fullName evidence="1">Uncharacterized protein</fullName>
    </submittedName>
</protein>
<gene>
    <name evidence="1" type="ORF">FSB_LOCUS52652</name>
</gene>